<gene>
    <name evidence="7" type="primary">DTD1</name>
    <name evidence="7" type="ORF">MPSI1_000878</name>
</gene>
<comment type="similarity">
    <text evidence="1">Belongs to the DTD family.</text>
</comment>
<keyword evidence="8" id="KW-1185">Reference proteome</keyword>
<dbReference type="EC" id="3.1.1.96" evidence="2"/>
<dbReference type="SUPFAM" id="SSF69500">
    <property type="entry name" value="DTD-like"/>
    <property type="match status" value="1"/>
</dbReference>
<accession>A0AAF0JCR6</accession>
<dbReference type="Proteomes" id="UP001214628">
    <property type="component" value="Chromosome 1"/>
</dbReference>
<comment type="catalytic activity">
    <reaction evidence="6">
        <text>a D-aminoacyl-tRNA + H2O = a tRNA + a D-alpha-amino acid + H(+)</text>
        <dbReference type="Rhea" id="RHEA:13953"/>
        <dbReference type="Rhea" id="RHEA-COMP:10123"/>
        <dbReference type="Rhea" id="RHEA-COMP:10124"/>
        <dbReference type="ChEBI" id="CHEBI:15377"/>
        <dbReference type="ChEBI" id="CHEBI:15378"/>
        <dbReference type="ChEBI" id="CHEBI:59871"/>
        <dbReference type="ChEBI" id="CHEBI:78442"/>
        <dbReference type="ChEBI" id="CHEBI:79333"/>
        <dbReference type="EC" id="3.1.1.96"/>
    </reaction>
</comment>
<dbReference type="InterPro" id="IPR023509">
    <property type="entry name" value="DTD-like_sf"/>
</dbReference>
<dbReference type="GO" id="GO:0051500">
    <property type="term" value="F:D-tyrosyl-tRNA(Tyr) deacylase activity"/>
    <property type="evidence" value="ECO:0007669"/>
    <property type="project" value="TreeGrafter"/>
</dbReference>
<dbReference type="PANTHER" id="PTHR10472:SF5">
    <property type="entry name" value="D-AMINOACYL-TRNA DEACYLASE 1"/>
    <property type="match status" value="1"/>
</dbReference>
<reference evidence="7" key="1">
    <citation type="submission" date="2023-02" db="EMBL/GenBank/DDBJ databases">
        <title>Mating type loci evolution in Malassezia.</title>
        <authorList>
            <person name="Coelho M.A."/>
        </authorList>
    </citation>
    <scope>NUCLEOTIDE SEQUENCE</scope>
    <source>
        <strain evidence="7">CBS 14136</strain>
    </source>
</reference>
<evidence type="ECO:0000313" key="8">
    <source>
        <dbReference type="Proteomes" id="UP001214628"/>
    </source>
</evidence>
<evidence type="ECO:0000313" key="7">
    <source>
        <dbReference type="EMBL" id="WFD42237.1"/>
    </source>
</evidence>
<evidence type="ECO:0000256" key="6">
    <source>
        <dbReference type="ARBA" id="ARBA00048018"/>
    </source>
</evidence>
<dbReference type="PANTHER" id="PTHR10472">
    <property type="entry name" value="D-TYROSYL-TRNA TYR DEACYLASE"/>
    <property type="match status" value="1"/>
</dbReference>
<dbReference type="GO" id="GO:0005737">
    <property type="term" value="C:cytoplasm"/>
    <property type="evidence" value="ECO:0007669"/>
    <property type="project" value="InterPro"/>
</dbReference>
<name>A0AAF0JCR6_9BASI</name>
<evidence type="ECO:0000256" key="5">
    <source>
        <dbReference type="ARBA" id="ARBA00047676"/>
    </source>
</evidence>
<comment type="catalytic activity">
    <reaction evidence="5">
        <text>glycyl-tRNA(Ala) + H2O = tRNA(Ala) + glycine + H(+)</text>
        <dbReference type="Rhea" id="RHEA:53744"/>
        <dbReference type="Rhea" id="RHEA-COMP:9657"/>
        <dbReference type="Rhea" id="RHEA-COMP:13640"/>
        <dbReference type="ChEBI" id="CHEBI:15377"/>
        <dbReference type="ChEBI" id="CHEBI:15378"/>
        <dbReference type="ChEBI" id="CHEBI:57305"/>
        <dbReference type="ChEBI" id="CHEBI:78442"/>
        <dbReference type="ChEBI" id="CHEBI:78522"/>
        <dbReference type="EC" id="3.1.1.96"/>
    </reaction>
</comment>
<dbReference type="InterPro" id="IPR003732">
    <property type="entry name" value="Daa-tRNA_deacyls_DTD"/>
</dbReference>
<dbReference type="EMBL" id="CP118375">
    <property type="protein sequence ID" value="WFD42237.1"/>
    <property type="molecule type" value="Genomic_DNA"/>
</dbReference>
<evidence type="ECO:0000256" key="1">
    <source>
        <dbReference type="ARBA" id="ARBA00009673"/>
    </source>
</evidence>
<evidence type="ECO:0000256" key="3">
    <source>
        <dbReference type="ARBA" id="ARBA00020007"/>
    </source>
</evidence>
<dbReference type="Pfam" id="PF02580">
    <property type="entry name" value="Tyr_Deacylase"/>
    <property type="match status" value="1"/>
</dbReference>
<proteinExistence type="inferred from homology"/>
<organism evidence="7 8">
    <name type="scientific">Malassezia psittaci</name>
    <dbReference type="NCBI Taxonomy" id="1821823"/>
    <lineage>
        <taxon>Eukaryota</taxon>
        <taxon>Fungi</taxon>
        <taxon>Dikarya</taxon>
        <taxon>Basidiomycota</taxon>
        <taxon>Ustilaginomycotina</taxon>
        <taxon>Malasseziomycetes</taxon>
        <taxon>Malasseziales</taxon>
        <taxon>Malasseziaceae</taxon>
        <taxon>Malassezia</taxon>
    </lineage>
</organism>
<dbReference type="AlphaFoldDB" id="A0AAF0JCR6"/>
<protein>
    <recommendedName>
        <fullName evidence="3">D-aminoacyl-tRNA deacylase</fullName>
        <ecNumber evidence="2">3.1.1.96</ecNumber>
    </recommendedName>
    <alternativeName>
        <fullName evidence="4">Gly-tRNA(Ala) deacylase</fullName>
    </alternativeName>
</protein>
<sequence>MKKILNLKLWPENSRIENGRLIQESADGKAWSMNVTDLDGEILCVSQFTLYAKTAKGTKPDFHRAMRSEASRDFYNAFLSRLRDTYQPDKIKG</sequence>
<evidence type="ECO:0000256" key="2">
    <source>
        <dbReference type="ARBA" id="ARBA00013056"/>
    </source>
</evidence>
<dbReference type="Gene3D" id="3.50.80.10">
    <property type="entry name" value="D-tyrosyl-tRNA(Tyr) deacylase"/>
    <property type="match status" value="1"/>
</dbReference>
<evidence type="ECO:0000256" key="4">
    <source>
        <dbReference type="ARBA" id="ARBA00032747"/>
    </source>
</evidence>